<feature type="compositionally biased region" description="Basic and acidic residues" evidence="1">
    <location>
        <begin position="45"/>
        <end position="56"/>
    </location>
</feature>
<proteinExistence type="predicted"/>
<name>A0ABT8A605_9PROT</name>
<dbReference type="RefSeq" id="WP_290316934.1">
    <property type="nucleotide sequence ID" value="NZ_JAUFPN010000132.1"/>
</dbReference>
<organism evidence="2 3">
    <name type="scientific">Paeniroseomonas aquatica</name>
    <dbReference type="NCBI Taxonomy" id="373043"/>
    <lineage>
        <taxon>Bacteria</taxon>
        <taxon>Pseudomonadati</taxon>
        <taxon>Pseudomonadota</taxon>
        <taxon>Alphaproteobacteria</taxon>
        <taxon>Acetobacterales</taxon>
        <taxon>Acetobacteraceae</taxon>
        <taxon>Paeniroseomonas</taxon>
    </lineage>
</organism>
<sequence>ASRSSRVTPPHLLEPFASPRDLMPYNVKALPMSEDSESIQQQHSAHQEDNIAKSETADLDYGALGENKNELVAAQ</sequence>
<gene>
    <name evidence="2" type="ORF">QWZ14_12145</name>
</gene>
<protein>
    <submittedName>
        <fullName evidence="2">Uncharacterized protein</fullName>
    </submittedName>
</protein>
<reference evidence="3" key="1">
    <citation type="journal article" date="2019" name="Int. J. Syst. Evol. Microbiol.">
        <title>The Global Catalogue of Microorganisms (GCM) 10K type strain sequencing project: providing services to taxonomists for standard genome sequencing and annotation.</title>
        <authorList>
            <consortium name="The Broad Institute Genomics Platform"/>
            <consortium name="The Broad Institute Genome Sequencing Center for Infectious Disease"/>
            <person name="Wu L."/>
            <person name="Ma J."/>
        </authorList>
    </citation>
    <scope>NUCLEOTIDE SEQUENCE [LARGE SCALE GENOMIC DNA]</scope>
    <source>
        <strain evidence="3">CECT 7131</strain>
    </source>
</reference>
<comment type="caution">
    <text evidence="2">The sequence shown here is derived from an EMBL/GenBank/DDBJ whole genome shotgun (WGS) entry which is preliminary data.</text>
</comment>
<feature type="region of interest" description="Disordered" evidence="1">
    <location>
        <begin position="29"/>
        <end position="75"/>
    </location>
</feature>
<dbReference type="Proteomes" id="UP001529369">
    <property type="component" value="Unassembled WGS sequence"/>
</dbReference>
<accession>A0ABT8A605</accession>
<keyword evidence="3" id="KW-1185">Reference proteome</keyword>
<evidence type="ECO:0000313" key="3">
    <source>
        <dbReference type="Proteomes" id="UP001529369"/>
    </source>
</evidence>
<evidence type="ECO:0000313" key="2">
    <source>
        <dbReference type="EMBL" id="MDN3565113.1"/>
    </source>
</evidence>
<dbReference type="EMBL" id="JAUFPN010000132">
    <property type="protein sequence ID" value="MDN3565113.1"/>
    <property type="molecule type" value="Genomic_DNA"/>
</dbReference>
<feature type="non-terminal residue" evidence="2">
    <location>
        <position position="1"/>
    </location>
</feature>
<evidence type="ECO:0000256" key="1">
    <source>
        <dbReference type="SAM" id="MobiDB-lite"/>
    </source>
</evidence>